<sequence length="69" mass="7958">MLPLLSGLSDSSRPFLFLSVHLLPFCPFLHKRFLLSSVKLLYTLQHVTHLYIIPHESFLSIPHPFIPFG</sequence>
<evidence type="ECO:0000313" key="2">
    <source>
        <dbReference type="Proteomes" id="UP000541444"/>
    </source>
</evidence>
<dbReference type="EMBL" id="JACGCM010000362">
    <property type="protein sequence ID" value="KAF6173107.1"/>
    <property type="molecule type" value="Genomic_DNA"/>
</dbReference>
<dbReference type="Proteomes" id="UP000541444">
    <property type="component" value="Unassembled WGS sequence"/>
</dbReference>
<organism evidence="1 2">
    <name type="scientific">Kingdonia uniflora</name>
    <dbReference type="NCBI Taxonomy" id="39325"/>
    <lineage>
        <taxon>Eukaryota</taxon>
        <taxon>Viridiplantae</taxon>
        <taxon>Streptophyta</taxon>
        <taxon>Embryophyta</taxon>
        <taxon>Tracheophyta</taxon>
        <taxon>Spermatophyta</taxon>
        <taxon>Magnoliopsida</taxon>
        <taxon>Ranunculales</taxon>
        <taxon>Circaeasteraceae</taxon>
        <taxon>Kingdonia</taxon>
    </lineage>
</organism>
<protein>
    <submittedName>
        <fullName evidence="1">Uncharacterized protein</fullName>
    </submittedName>
</protein>
<accession>A0A7J7P0X7</accession>
<reference evidence="1 2" key="1">
    <citation type="journal article" date="2020" name="IScience">
        <title>Genome Sequencing of the Endangered Kingdonia uniflora (Circaeasteraceae, Ranunculales) Reveals Potential Mechanisms of Evolutionary Specialization.</title>
        <authorList>
            <person name="Sun Y."/>
            <person name="Deng T."/>
            <person name="Zhang A."/>
            <person name="Moore M.J."/>
            <person name="Landis J.B."/>
            <person name="Lin N."/>
            <person name="Zhang H."/>
            <person name="Zhang X."/>
            <person name="Huang J."/>
            <person name="Zhang X."/>
            <person name="Sun H."/>
            <person name="Wang H."/>
        </authorList>
    </citation>
    <scope>NUCLEOTIDE SEQUENCE [LARGE SCALE GENOMIC DNA]</scope>
    <source>
        <strain evidence="1">TB1705</strain>
        <tissue evidence="1">Leaf</tissue>
    </source>
</reference>
<evidence type="ECO:0000313" key="1">
    <source>
        <dbReference type="EMBL" id="KAF6173107.1"/>
    </source>
</evidence>
<keyword evidence="2" id="KW-1185">Reference proteome</keyword>
<dbReference type="AlphaFoldDB" id="A0A7J7P0X7"/>
<gene>
    <name evidence="1" type="ORF">GIB67_004210</name>
</gene>
<comment type="caution">
    <text evidence="1">The sequence shown here is derived from an EMBL/GenBank/DDBJ whole genome shotgun (WGS) entry which is preliminary data.</text>
</comment>
<proteinExistence type="predicted"/>
<name>A0A7J7P0X7_9MAGN</name>